<dbReference type="RefSeq" id="WP_275034186.1">
    <property type="nucleotide sequence ID" value="NZ_CP118615.1"/>
</dbReference>
<dbReference type="EMBL" id="CP118615">
    <property type="protein sequence ID" value="WDZ87266.1"/>
    <property type="molecule type" value="Genomic_DNA"/>
</dbReference>
<evidence type="ECO:0000313" key="2">
    <source>
        <dbReference type="Proteomes" id="UP001219605"/>
    </source>
</evidence>
<gene>
    <name evidence="1" type="ORF">PVK37_13075</name>
</gene>
<protein>
    <submittedName>
        <fullName evidence="1">Uncharacterized protein</fullName>
    </submittedName>
</protein>
<name>A0ABY7ZXZ0_9ACTN</name>
<organism evidence="1 2">
    <name type="scientific">Micromonospora cathayae</name>
    <dbReference type="NCBI Taxonomy" id="3028804"/>
    <lineage>
        <taxon>Bacteria</taxon>
        <taxon>Bacillati</taxon>
        <taxon>Actinomycetota</taxon>
        <taxon>Actinomycetes</taxon>
        <taxon>Micromonosporales</taxon>
        <taxon>Micromonosporaceae</taxon>
        <taxon>Micromonospora</taxon>
    </lineage>
</organism>
<reference evidence="1 2" key="1">
    <citation type="submission" date="2023-02" db="EMBL/GenBank/DDBJ databases">
        <authorList>
            <person name="Mo P."/>
        </authorList>
    </citation>
    <scope>NUCLEOTIDE SEQUENCE [LARGE SCALE GENOMIC DNA]</scope>
    <source>
        <strain evidence="1 2">HUAS 3</strain>
    </source>
</reference>
<sequence>MTSRHRPLSTWVARVSPSGLLGPVNDGRERADARTFSWFESDWTRARLPAARAGRAAQMSLALVEDGTGAAVAELDNYGRPLPVSEAGLAVVADVERRWPSVDGDAGWAALATEPLQLRHLLLRRLVTESATPPPAGLFHILDWHLVADLAVQLTGTTAGRSTGGPRIALRHWFSPAVRGLTAGLEQLDAGHRAGRPDARHQGTQGLLAALETADVLRIPEPTRFALADLLAAIADTQPMYALAARARGRALTGLPDGDELLRIALSPELVPDASPGGREQQTDVIGDPGFTLSVTRTAEGELMISVSVTAGDPSALPLFLSVEVRLPEAPAEDRSYWVALSHEDDRLTGSLNLPLPRSTFVVSAADLPVGAAALRFVDPAVLLSSIRSSDFDTANAWLEAAEDLPDGHAVRTAAIRFGEQR</sequence>
<keyword evidence="2" id="KW-1185">Reference proteome</keyword>
<dbReference type="Proteomes" id="UP001219605">
    <property type="component" value="Chromosome"/>
</dbReference>
<accession>A0ABY7ZXZ0</accession>
<evidence type="ECO:0000313" key="1">
    <source>
        <dbReference type="EMBL" id="WDZ87266.1"/>
    </source>
</evidence>
<proteinExistence type="predicted"/>